<dbReference type="InterPro" id="IPR035965">
    <property type="entry name" value="PAS-like_dom_sf"/>
</dbReference>
<dbReference type="Pfam" id="PF00989">
    <property type="entry name" value="PAS"/>
    <property type="match status" value="1"/>
</dbReference>
<dbReference type="Pfam" id="PF03707">
    <property type="entry name" value="MHYT"/>
    <property type="match status" value="2"/>
</dbReference>
<feature type="transmembrane region" description="Helical" evidence="1">
    <location>
        <begin position="140"/>
        <end position="162"/>
    </location>
</feature>
<dbReference type="SUPFAM" id="SSF141868">
    <property type="entry name" value="EAL domain-like"/>
    <property type="match status" value="1"/>
</dbReference>
<dbReference type="SUPFAM" id="SSF55785">
    <property type="entry name" value="PYP-like sensor domain (PAS domain)"/>
    <property type="match status" value="1"/>
</dbReference>
<dbReference type="PANTHER" id="PTHR44757:SF2">
    <property type="entry name" value="BIOFILM ARCHITECTURE MAINTENANCE PROTEIN MBAA"/>
    <property type="match status" value="1"/>
</dbReference>
<dbReference type="STRING" id="157733.AB986_09650"/>
<dbReference type="InterPro" id="IPR029787">
    <property type="entry name" value="Nucleotide_cyclase"/>
</dbReference>
<dbReference type="InterPro" id="IPR043128">
    <property type="entry name" value="Rev_trsase/Diguanyl_cyclase"/>
</dbReference>
<dbReference type="InterPro" id="IPR005330">
    <property type="entry name" value="MHYT_dom"/>
</dbReference>
<feature type="transmembrane region" description="Helical" evidence="1">
    <location>
        <begin position="109"/>
        <end position="128"/>
    </location>
</feature>
<evidence type="ECO:0000259" key="5">
    <source>
        <dbReference type="PROSITE" id="PS50924"/>
    </source>
</evidence>
<feature type="domain" description="PAS" evidence="2">
    <location>
        <begin position="255"/>
        <end position="325"/>
    </location>
</feature>
<dbReference type="CDD" id="cd00130">
    <property type="entry name" value="PAS"/>
    <property type="match status" value="1"/>
</dbReference>
<evidence type="ECO:0000256" key="1">
    <source>
        <dbReference type="PROSITE-ProRule" id="PRU00244"/>
    </source>
</evidence>
<dbReference type="SMART" id="SM00052">
    <property type="entry name" value="EAL"/>
    <property type="match status" value="1"/>
</dbReference>
<feature type="transmembrane region" description="Helical" evidence="1">
    <location>
        <begin position="43"/>
        <end position="68"/>
    </location>
</feature>
<dbReference type="RefSeq" id="WP_048310606.1">
    <property type="nucleotide sequence ID" value="NZ_CP119526.1"/>
</dbReference>
<feature type="transmembrane region" description="Helical" evidence="1">
    <location>
        <begin position="174"/>
        <end position="194"/>
    </location>
</feature>
<evidence type="ECO:0000259" key="4">
    <source>
        <dbReference type="PROSITE" id="PS50887"/>
    </source>
</evidence>
<keyword evidence="1" id="KW-1133">Transmembrane helix</keyword>
<dbReference type="PROSITE" id="PS50112">
    <property type="entry name" value="PAS"/>
    <property type="match status" value="1"/>
</dbReference>
<comment type="caution">
    <text evidence="6">The sequence shown here is derived from an EMBL/GenBank/DDBJ whole genome shotgun (WGS) entry which is preliminary data.</text>
</comment>
<evidence type="ECO:0000259" key="2">
    <source>
        <dbReference type="PROSITE" id="PS50112"/>
    </source>
</evidence>
<dbReference type="InterPro" id="IPR000160">
    <property type="entry name" value="GGDEF_dom"/>
</dbReference>
<proteinExistence type="predicted"/>
<keyword evidence="7" id="KW-1185">Reference proteome</keyword>
<dbReference type="InterPro" id="IPR013767">
    <property type="entry name" value="PAS_fold"/>
</dbReference>
<organism evidence="6 7">
    <name type="scientific">Guptibacillus hwajinpoensis</name>
    <dbReference type="NCBI Taxonomy" id="208199"/>
    <lineage>
        <taxon>Bacteria</taxon>
        <taxon>Bacillati</taxon>
        <taxon>Bacillota</taxon>
        <taxon>Bacilli</taxon>
        <taxon>Bacillales</taxon>
        <taxon>Guptibacillaceae</taxon>
        <taxon>Guptibacillus</taxon>
    </lineage>
</organism>
<evidence type="ECO:0000259" key="3">
    <source>
        <dbReference type="PROSITE" id="PS50883"/>
    </source>
</evidence>
<dbReference type="PROSITE" id="PS50924">
    <property type="entry name" value="MHYT"/>
    <property type="match status" value="1"/>
</dbReference>
<dbReference type="Proteomes" id="UP000035996">
    <property type="component" value="Unassembled WGS sequence"/>
</dbReference>
<accession>A0A0J6D276</accession>
<dbReference type="Pfam" id="PF00990">
    <property type="entry name" value="GGDEF"/>
    <property type="match status" value="1"/>
</dbReference>
<gene>
    <name evidence="6" type="ORF">AB986_09650</name>
</gene>
<feature type="transmembrane region" description="Helical" evidence="1">
    <location>
        <begin position="80"/>
        <end position="100"/>
    </location>
</feature>
<dbReference type="PROSITE" id="PS50887">
    <property type="entry name" value="GGDEF"/>
    <property type="match status" value="1"/>
</dbReference>
<name>A0A0J6D276_9BACL</name>
<evidence type="ECO:0000313" key="7">
    <source>
        <dbReference type="Proteomes" id="UP000035996"/>
    </source>
</evidence>
<sequence>MMQMSGQYNLWIIMLSIFIAIIASYSALDLAGRVSHAKGLRRWVWIVGGAGAMGIGIWSMHFIGMLAFSMSIPMTYDLSLVFLSIGASFLGALIALIAVGSQNQTNSRLIIGTVFMACAIVAMHYIGMEAMEKVIITYNRLLLGLSILIAVVASFIALKLSFAFSTNKPFSNIILLKVISASVMGFAIAGMHYVGIEAATFTLSSAVNDEYVEGLNTNTLSIVIAVCSLCIQTIMIFGIVTERRFIKQSIELKGNDYRLRSLLSYSIDAIMTLSVDGRIRSLNPAGEKLFNVKNEQLRSINPMDFFEKDDYEQMRQHFLKVHETKRAVSLNTKVYTVLGDVNELNVTFVPIYLNDKLDRIYAITKDITKQRKAERETQQMAYYDSLTLLPNRRFFGEFLEKVLQGKEDRCDVAVMMLDLDRFKVINDALGHNTGDEFLIAVGKRLQSCVEAYGFLARLGGDEFVIVLNDFSKVYPDELADEIIACFKESFIVGSHELSTSVSIGIALTPDDGENVESLMKHADIAMYSAKGRNRQKYQFYSTSMGKKSELRLIQESSLRTALQKKEFVLHYQPQVKCEDGSLSGVEALVRWQPEGGKLRYPNDFITLAEETGLIIELGSQVLDMACAQAKKWSDLGNPIRVSVNLSAKQFQTEELITTVKKTIERYHLDPSLIELEVTESMTMENSSRSSWMITSLRELGVSISIDDFGTGYSSLSYLKDFSINQIKIDKSFIDELTHNVKSDQITSAIIAMSKQLKLHVIAEGVETIEQAQFLSDKGCDSIQGYFFSKPVTSEQIESTYLAVGQSLA</sequence>
<dbReference type="AlphaFoldDB" id="A0A0J6D276"/>
<dbReference type="OrthoDB" id="9759607at2"/>
<dbReference type="InterPro" id="IPR035919">
    <property type="entry name" value="EAL_sf"/>
</dbReference>
<dbReference type="SMART" id="SM00267">
    <property type="entry name" value="GGDEF"/>
    <property type="match status" value="1"/>
</dbReference>
<evidence type="ECO:0000313" key="6">
    <source>
        <dbReference type="EMBL" id="KMM39435.1"/>
    </source>
</evidence>
<dbReference type="GO" id="GO:0006355">
    <property type="term" value="P:regulation of DNA-templated transcription"/>
    <property type="evidence" value="ECO:0007669"/>
    <property type="project" value="InterPro"/>
</dbReference>
<feature type="transmembrane region" description="Helical" evidence="1">
    <location>
        <begin position="12"/>
        <end position="31"/>
    </location>
</feature>
<keyword evidence="1" id="KW-0812">Transmembrane</keyword>
<dbReference type="GO" id="GO:0016020">
    <property type="term" value="C:membrane"/>
    <property type="evidence" value="ECO:0007669"/>
    <property type="project" value="UniProtKB-UniRule"/>
</dbReference>
<dbReference type="InterPro" id="IPR052155">
    <property type="entry name" value="Biofilm_reg_signaling"/>
</dbReference>
<dbReference type="PANTHER" id="PTHR44757">
    <property type="entry name" value="DIGUANYLATE CYCLASE DGCP"/>
    <property type="match status" value="1"/>
</dbReference>
<reference evidence="6" key="1">
    <citation type="submission" date="2015-06" db="EMBL/GenBank/DDBJ databases">
        <authorList>
            <person name="Liu B."/>
            <person name="Wang J."/>
            <person name="Zhu Y."/>
            <person name="Liu G."/>
            <person name="Chen Q."/>
            <person name="Zheng C."/>
            <person name="Che J."/>
            <person name="Ge C."/>
            <person name="Shi H."/>
            <person name="Pan Z."/>
            <person name="Liu X."/>
        </authorList>
    </citation>
    <scope>NUCLEOTIDE SEQUENCE [LARGE SCALE GENOMIC DNA]</scope>
    <source>
        <strain evidence="6">DSM 16346</strain>
    </source>
</reference>
<dbReference type="Gene3D" id="3.30.70.270">
    <property type="match status" value="1"/>
</dbReference>
<protein>
    <submittedName>
        <fullName evidence="6">Uncharacterized protein</fullName>
    </submittedName>
</protein>
<dbReference type="CDD" id="cd01948">
    <property type="entry name" value="EAL"/>
    <property type="match status" value="1"/>
</dbReference>
<keyword evidence="1" id="KW-0472">Membrane</keyword>
<dbReference type="Gene3D" id="3.20.20.450">
    <property type="entry name" value="EAL domain"/>
    <property type="match status" value="1"/>
</dbReference>
<feature type="domain" description="MHYT" evidence="5">
    <location>
        <begin position="8"/>
        <end position="202"/>
    </location>
</feature>
<dbReference type="InterPro" id="IPR001633">
    <property type="entry name" value="EAL_dom"/>
</dbReference>
<dbReference type="EMBL" id="LELK01000001">
    <property type="protein sequence ID" value="KMM39435.1"/>
    <property type="molecule type" value="Genomic_DNA"/>
</dbReference>
<dbReference type="PATRIC" id="fig|157733.3.peg.4231"/>
<dbReference type="SUPFAM" id="SSF55073">
    <property type="entry name" value="Nucleotide cyclase"/>
    <property type="match status" value="1"/>
</dbReference>
<feature type="domain" description="EAL" evidence="3">
    <location>
        <begin position="551"/>
        <end position="804"/>
    </location>
</feature>
<dbReference type="SMART" id="SM00091">
    <property type="entry name" value="PAS"/>
    <property type="match status" value="1"/>
</dbReference>
<feature type="domain" description="GGDEF" evidence="4">
    <location>
        <begin position="410"/>
        <end position="542"/>
    </location>
</feature>
<feature type="transmembrane region" description="Helical" evidence="1">
    <location>
        <begin position="220"/>
        <end position="240"/>
    </location>
</feature>
<dbReference type="CDD" id="cd01949">
    <property type="entry name" value="GGDEF"/>
    <property type="match status" value="1"/>
</dbReference>
<dbReference type="NCBIfam" id="TIGR00229">
    <property type="entry name" value="sensory_box"/>
    <property type="match status" value="1"/>
</dbReference>
<dbReference type="Gene3D" id="3.30.450.20">
    <property type="entry name" value="PAS domain"/>
    <property type="match status" value="1"/>
</dbReference>
<dbReference type="Pfam" id="PF00563">
    <property type="entry name" value="EAL"/>
    <property type="match status" value="1"/>
</dbReference>
<dbReference type="FunFam" id="3.20.20.450:FF:000001">
    <property type="entry name" value="Cyclic di-GMP phosphodiesterase yahA"/>
    <property type="match status" value="1"/>
</dbReference>
<dbReference type="PROSITE" id="PS50883">
    <property type="entry name" value="EAL"/>
    <property type="match status" value="1"/>
</dbReference>
<dbReference type="NCBIfam" id="TIGR00254">
    <property type="entry name" value="GGDEF"/>
    <property type="match status" value="1"/>
</dbReference>
<dbReference type="InterPro" id="IPR000014">
    <property type="entry name" value="PAS"/>
</dbReference>